<gene>
    <name evidence="2" type="primary">24</name>
    <name evidence="2" type="ORF">SEA_LAMBERG_24</name>
</gene>
<dbReference type="Proteomes" id="UP000596008">
    <property type="component" value="Segment"/>
</dbReference>
<evidence type="ECO:0000256" key="1">
    <source>
        <dbReference type="SAM" id="MobiDB-lite"/>
    </source>
</evidence>
<feature type="compositionally biased region" description="Polar residues" evidence="1">
    <location>
        <begin position="127"/>
        <end position="137"/>
    </location>
</feature>
<name>A0A7T3KBT7_9CAUD</name>
<dbReference type="EMBL" id="MW055908">
    <property type="protein sequence ID" value="QPX62259.1"/>
    <property type="molecule type" value="Genomic_DNA"/>
</dbReference>
<organism evidence="2 3">
    <name type="scientific">Gordonia phage Lamberg</name>
    <dbReference type="NCBI Taxonomy" id="2790987"/>
    <lineage>
        <taxon>Viruses</taxon>
        <taxon>Duplodnaviria</taxon>
        <taxon>Heunggongvirae</taxon>
        <taxon>Uroviricota</taxon>
        <taxon>Caudoviricetes</taxon>
        <taxon>Attisvirus</taxon>
        <taxon>Attisvirus lamberg</taxon>
    </lineage>
</organism>
<feature type="region of interest" description="Disordered" evidence="1">
    <location>
        <begin position="118"/>
        <end position="137"/>
    </location>
</feature>
<reference evidence="2 3" key="1">
    <citation type="submission" date="2020-09" db="EMBL/GenBank/DDBJ databases">
        <authorList>
            <person name="Bordelon H.A."/>
            <person name="Brister E.M."/>
            <person name="Bryans A.M."/>
            <person name="Calk A.E."/>
            <person name="Capers C."/>
            <person name="Corrent J.M."/>
            <person name="Delphin C.N."/>
            <person name="Erbelding G.W."/>
            <person name="Gottschalck B.A."/>
            <person name="Hale B.T."/>
            <person name="Jones N.T."/>
            <person name="Mire A.R."/>
            <person name="Perkins A.R."/>
            <person name="Quackenbush R.D."/>
            <person name="Rogers C.S."/>
            <person name="Stewart N.C."/>
            <person name="Threeton H.N."/>
            <person name="Wiggins Z.F."/>
            <person name="Hancock A.M."/>
            <person name="Lamberg O."/>
            <person name="DeJong R."/>
            <person name="Gissendanner C.R."/>
            <person name="Findley A.M."/>
            <person name="Case Z.W."/>
            <person name="Garlena R.A."/>
            <person name="Russell D.A."/>
            <person name="Pope W.H."/>
            <person name="Jacobs-Sera D."/>
            <person name="Hatfull G.F."/>
        </authorList>
    </citation>
    <scope>NUCLEOTIDE SEQUENCE [LARGE SCALE GENOMIC DNA]</scope>
</reference>
<protein>
    <submittedName>
        <fullName evidence="2">Minor tail protein</fullName>
    </submittedName>
</protein>
<dbReference type="GeneID" id="77929508"/>
<sequence length="517" mass="55623">MPVRIPGPKPRVENDPLEEFWDNMVDAIMDVPIRILIGIIGIVPVFGQPIANALGEWLLDTNEKATDAIETVVSVGTQVNYVQQIIALQSGMGVWETGPDRTGTPSFPVALLNLTSNGPGHSHSVDGETNYSTSTSPQHRHSAAAMVAVAGASNVPTIAVTATYAPWGNVIFKSAAERKVITWQAYKSGTVSTFNLDVYKLEADGSSTLLYSSPNLAGDVPVGFAAIAWMQHLMATQTIVADDGDIYDVQFRMTGSGEVRIAGLNFGNPTPLPGFRPYTIGSARNPSSTPAPTTIDTTARDAMYTGPAPFVSVGIDVGQTQIPRFFFDDFNRSDFGPRWKLYGPIRIRDGRFQHTESGLSITSGAAMYHQPLVSDTNEVAFDFWPETGSDPRFRASGVGMHCPQGMGAGVWLSADGRGVYLETGGYSYGSRTIRAQHAPVSAGRLILTYDPDDLTYRVYKGGTDVEPFMSWPDAGGIVQRGIGRRWWGLLVTGGFLAASTEGDNVTAADITTEEEEP</sequence>
<dbReference type="KEGG" id="vg:77929508"/>
<evidence type="ECO:0000313" key="2">
    <source>
        <dbReference type="EMBL" id="QPX62259.1"/>
    </source>
</evidence>
<proteinExistence type="predicted"/>
<evidence type="ECO:0000313" key="3">
    <source>
        <dbReference type="Proteomes" id="UP000596008"/>
    </source>
</evidence>
<dbReference type="RefSeq" id="YP_010653670.1">
    <property type="nucleotide sequence ID" value="NC_070801.1"/>
</dbReference>
<accession>A0A7T3KBT7</accession>
<keyword evidence="3" id="KW-1185">Reference proteome</keyword>